<keyword evidence="4 10" id="KW-0378">Hydrolase</keyword>
<dbReference type="InterPro" id="IPR003156">
    <property type="entry name" value="DHHA1_dom"/>
</dbReference>
<dbReference type="HOGENOM" id="CLU_009736_3_1_9"/>
<keyword evidence="11" id="KW-1185">Reference proteome</keyword>
<feature type="domain" description="DDH" evidence="7">
    <location>
        <begin position="104"/>
        <end position="248"/>
    </location>
</feature>
<name>A0A097AR64_THEKI</name>
<evidence type="ECO:0000313" key="10">
    <source>
        <dbReference type="EMBL" id="AIS52316.1"/>
    </source>
</evidence>
<dbReference type="InterPro" id="IPR001667">
    <property type="entry name" value="DDH_dom"/>
</dbReference>
<evidence type="ECO:0000256" key="5">
    <source>
        <dbReference type="ARBA" id="ARBA00022839"/>
    </source>
</evidence>
<dbReference type="STRING" id="2325.TKV_c11440"/>
<keyword evidence="3" id="KW-0540">Nuclease</keyword>
<proteinExistence type="inferred from homology"/>
<dbReference type="EMBL" id="CP009170">
    <property type="protein sequence ID" value="AIS52316.1"/>
    <property type="molecule type" value="Genomic_DNA"/>
</dbReference>
<reference evidence="11" key="1">
    <citation type="journal article" date="2015" name="Genome Announc.">
        <title>Whole-Genome Sequences of 80 Environmental and Clinical Isolates of Burkholderia pseudomallei.</title>
        <authorList>
            <person name="Johnson S.L."/>
            <person name="Baker A.L."/>
            <person name="Chain P.S."/>
            <person name="Currie B.J."/>
            <person name="Daligault H.E."/>
            <person name="Davenport K.W."/>
            <person name="Davis C.B."/>
            <person name="Inglis T.J."/>
            <person name="Kaestli M."/>
            <person name="Koren S."/>
            <person name="Mayo M."/>
            <person name="Merritt A.J."/>
            <person name="Price E.P."/>
            <person name="Sarovich D.S."/>
            <person name="Warner J."/>
            <person name="Rosovitz M.J."/>
        </authorList>
    </citation>
    <scope>NUCLEOTIDE SEQUENCE [LARGE SCALE GENOMIC DNA]</scope>
    <source>
        <strain evidence="11">DSM 2030</strain>
    </source>
</reference>
<dbReference type="Pfam" id="PF17768">
    <property type="entry name" value="RecJ_OB"/>
    <property type="match status" value="1"/>
</dbReference>
<evidence type="ECO:0000259" key="7">
    <source>
        <dbReference type="Pfam" id="PF01368"/>
    </source>
</evidence>
<dbReference type="Pfam" id="PF02272">
    <property type="entry name" value="DHHA1"/>
    <property type="match status" value="1"/>
</dbReference>
<evidence type="ECO:0000256" key="3">
    <source>
        <dbReference type="ARBA" id="ARBA00022722"/>
    </source>
</evidence>
<dbReference type="KEGG" id="tki:TKV_c11440"/>
<keyword evidence="5 10" id="KW-0269">Exonuclease</keyword>
<keyword evidence="6" id="KW-0175">Coiled coil</keyword>
<feature type="coiled-coil region" evidence="6">
    <location>
        <begin position="318"/>
        <end position="345"/>
    </location>
</feature>
<gene>
    <name evidence="10" type="primary">recJ</name>
    <name evidence="10" type="ORF">TKV_c11440</name>
</gene>
<evidence type="ECO:0000313" key="11">
    <source>
        <dbReference type="Proteomes" id="UP000029669"/>
    </source>
</evidence>
<feature type="domain" description="RecJ OB" evidence="9">
    <location>
        <begin position="475"/>
        <end position="580"/>
    </location>
</feature>
<dbReference type="Pfam" id="PF01368">
    <property type="entry name" value="DHH"/>
    <property type="match status" value="1"/>
</dbReference>
<dbReference type="Proteomes" id="UP000029669">
    <property type="component" value="Chromosome"/>
</dbReference>
<evidence type="ECO:0000259" key="8">
    <source>
        <dbReference type="Pfam" id="PF02272"/>
    </source>
</evidence>
<sequence>MYVGILSHFHNREEKKVEGFAGDLMPKIYRWVFKNEKDPQTTDKIQQLYGLPRVVAEILSSKVGAEEVNAFLNPTLKDLHSPFLLKGIKEAKELIQKHVYLHNRITIYGDYDVDGITATSVLYMTLKKLGANVDYYIPERLTEGYGINEEAIDKIASQGSKLIVTVDCGITSVEEVKRAKTLGMDVIITDHHSVPKKIPEANVVINPHLPDIKYPFCDLAGVGVAFKLCEALIGKEAYEFLDIVAIGTIADIVPLIGENRVIVKEGLKVLNKTNNMGLKALIKVSGIENMLIDEYHVGFILAPRFNAAGRLKSAEAGVRLLISENEKEAQEIAEYLNNENATRQQIESRILQEAIKKVEESIDLKNEKVIVLWDENWHPGVIGIVASRITERYFRPSILISLNEGGGKGSARSIEGFNLYNALDYCKDYLIKYGGHEMAAGIIIDKNNIEAFKREINKYADNILTEIDLIPVIKIDASVKNDKIDIETAKKIQMFKPFGNSNPRPTFLLDNLTVSKVFSLDGDKHIKIIAQKNKNFYELMLFDAKEEKDKIKVGSVIDVVGSIELNSWNGIESVVINVKDIKTKPPLLFYYKSLGEMLTEYRIKENDKYTKSAVIIDRRGIRNKCEYVLKLFKENSKTVVLVNTVVQMKSLIRYLKRERFVDFSLCSRYCEKDKAIIFLPNYLKSLNYYDNIVFYDIPFKKEIFYNIVSMCEGKKIHLIFGPDDIYYNLKSFEEIFPERKDFVKLYRFIEEGNTILFKDYMYHQLDLNPVKSLFCINAMKEIGLINVKESDNIFMLSKNSVSKKVNIEQTRVMRQILLTKKEFIEFAKFIVSQKF</sequence>
<dbReference type="PANTHER" id="PTHR30255">
    <property type="entry name" value="SINGLE-STRANDED-DNA-SPECIFIC EXONUCLEASE RECJ"/>
    <property type="match status" value="1"/>
</dbReference>
<evidence type="ECO:0000259" key="9">
    <source>
        <dbReference type="Pfam" id="PF17768"/>
    </source>
</evidence>
<dbReference type="GO" id="GO:0008409">
    <property type="term" value="F:5'-3' exonuclease activity"/>
    <property type="evidence" value="ECO:0007669"/>
    <property type="project" value="InterPro"/>
</dbReference>
<dbReference type="InterPro" id="IPR041122">
    <property type="entry name" value="RecJ_OB"/>
</dbReference>
<evidence type="ECO:0000256" key="6">
    <source>
        <dbReference type="SAM" id="Coils"/>
    </source>
</evidence>
<evidence type="ECO:0000256" key="4">
    <source>
        <dbReference type="ARBA" id="ARBA00022801"/>
    </source>
</evidence>
<comment type="similarity">
    <text evidence="1">Belongs to the RecJ family.</text>
</comment>
<organism evidence="10 11">
    <name type="scientific">Thermoanaerobacter kivui</name>
    <name type="common">Acetogenium kivui</name>
    <dbReference type="NCBI Taxonomy" id="2325"/>
    <lineage>
        <taxon>Bacteria</taxon>
        <taxon>Bacillati</taxon>
        <taxon>Bacillota</taxon>
        <taxon>Clostridia</taxon>
        <taxon>Thermoanaerobacterales</taxon>
        <taxon>Thermoanaerobacteraceae</taxon>
        <taxon>Thermoanaerobacter</taxon>
    </lineage>
</organism>
<evidence type="ECO:0000256" key="2">
    <source>
        <dbReference type="ARBA" id="ARBA00019841"/>
    </source>
</evidence>
<dbReference type="Gene3D" id="3.10.310.30">
    <property type="match status" value="1"/>
</dbReference>
<protein>
    <recommendedName>
        <fullName evidence="2">Single-stranded-DNA-specific exonuclease RecJ</fullName>
    </recommendedName>
</protein>
<dbReference type="PANTHER" id="PTHR30255:SF2">
    <property type="entry name" value="SINGLE-STRANDED-DNA-SPECIFIC EXONUCLEASE RECJ"/>
    <property type="match status" value="1"/>
</dbReference>
<dbReference type="AlphaFoldDB" id="A0A097AR64"/>
<dbReference type="NCBIfam" id="TIGR00644">
    <property type="entry name" value="recJ"/>
    <property type="match status" value="1"/>
</dbReference>
<dbReference type="eggNOG" id="COG0608">
    <property type="taxonomic scope" value="Bacteria"/>
</dbReference>
<dbReference type="GO" id="GO:0006310">
    <property type="term" value="P:DNA recombination"/>
    <property type="evidence" value="ECO:0007669"/>
    <property type="project" value="InterPro"/>
</dbReference>
<evidence type="ECO:0000256" key="1">
    <source>
        <dbReference type="ARBA" id="ARBA00005915"/>
    </source>
</evidence>
<dbReference type="InterPro" id="IPR051673">
    <property type="entry name" value="SSDNA_exonuclease_RecJ"/>
</dbReference>
<dbReference type="InterPro" id="IPR004610">
    <property type="entry name" value="RecJ"/>
</dbReference>
<dbReference type="GO" id="GO:0003676">
    <property type="term" value="F:nucleic acid binding"/>
    <property type="evidence" value="ECO:0007669"/>
    <property type="project" value="InterPro"/>
</dbReference>
<dbReference type="Gene3D" id="3.90.1640.30">
    <property type="match status" value="1"/>
</dbReference>
<feature type="domain" description="DHHA1" evidence="8">
    <location>
        <begin position="366"/>
        <end position="460"/>
    </location>
</feature>
<dbReference type="InterPro" id="IPR038763">
    <property type="entry name" value="DHH_sf"/>
</dbReference>
<dbReference type="GO" id="GO:0006281">
    <property type="term" value="P:DNA repair"/>
    <property type="evidence" value="ECO:0007669"/>
    <property type="project" value="InterPro"/>
</dbReference>
<accession>A0A097AR64</accession>
<dbReference type="SUPFAM" id="SSF64182">
    <property type="entry name" value="DHH phosphoesterases"/>
    <property type="match status" value="1"/>
</dbReference>